<organism evidence="9 10">
    <name type="scientific">Actinospica acidithermotolerans</name>
    <dbReference type="NCBI Taxonomy" id="2828514"/>
    <lineage>
        <taxon>Bacteria</taxon>
        <taxon>Bacillati</taxon>
        <taxon>Actinomycetota</taxon>
        <taxon>Actinomycetes</taxon>
        <taxon>Catenulisporales</taxon>
        <taxon>Actinospicaceae</taxon>
        <taxon>Actinospica</taxon>
    </lineage>
</organism>
<reference evidence="9" key="1">
    <citation type="submission" date="2021-04" db="EMBL/GenBank/DDBJ databases">
        <title>Genome based classification of Actinospica acidithermotolerans sp. nov., an actinobacterium isolated from an Indonesian hot spring.</title>
        <authorList>
            <person name="Kusuma A.B."/>
            <person name="Putra K.E."/>
            <person name="Nafisah S."/>
            <person name="Loh J."/>
            <person name="Nouioui I."/>
            <person name="Goodfellow M."/>
        </authorList>
    </citation>
    <scope>NUCLEOTIDE SEQUENCE</scope>
    <source>
        <strain evidence="9">MGRD01-02</strain>
    </source>
</reference>
<dbReference type="InterPro" id="IPR013563">
    <property type="entry name" value="Oligopep_ABC_C"/>
</dbReference>
<evidence type="ECO:0000256" key="5">
    <source>
        <dbReference type="ARBA" id="ARBA00022741"/>
    </source>
</evidence>
<keyword evidence="5" id="KW-0547">Nucleotide-binding</keyword>
<dbReference type="InterPro" id="IPR050388">
    <property type="entry name" value="ABC_Ni/Peptide_Import"/>
</dbReference>
<dbReference type="GO" id="GO:0005886">
    <property type="term" value="C:plasma membrane"/>
    <property type="evidence" value="ECO:0007669"/>
    <property type="project" value="UniProtKB-SubCell"/>
</dbReference>
<keyword evidence="4" id="KW-1003">Cell membrane</keyword>
<keyword evidence="10" id="KW-1185">Reference proteome</keyword>
<protein>
    <submittedName>
        <fullName evidence="9">ABC transporter ATP-binding protein</fullName>
    </submittedName>
</protein>
<dbReference type="AlphaFoldDB" id="A0A941EAH1"/>
<dbReference type="Pfam" id="PF08352">
    <property type="entry name" value="oligo_HPY"/>
    <property type="match status" value="1"/>
</dbReference>
<comment type="subcellular location">
    <subcellularLocation>
        <location evidence="1">Cell membrane</location>
        <topology evidence="1">Peripheral membrane protein</topology>
    </subcellularLocation>
</comment>
<dbReference type="CDD" id="cd03257">
    <property type="entry name" value="ABC_NikE_OppD_transporters"/>
    <property type="match status" value="1"/>
</dbReference>
<dbReference type="PANTHER" id="PTHR43297">
    <property type="entry name" value="OLIGOPEPTIDE TRANSPORT ATP-BINDING PROTEIN APPD"/>
    <property type="match status" value="1"/>
</dbReference>
<comment type="caution">
    <text evidence="9">The sequence shown here is derived from an EMBL/GenBank/DDBJ whole genome shotgun (WGS) entry which is preliminary data.</text>
</comment>
<keyword evidence="6 9" id="KW-0067">ATP-binding</keyword>
<dbReference type="SMART" id="SM00382">
    <property type="entry name" value="AAA"/>
    <property type="match status" value="1"/>
</dbReference>
<dbReference type="NCBIfam" id="TIGR01727">
    <property type="entry name" value="oligo_HPY"/>
    <property type="match status" value="1"/>
</dbReference>
<evidence type="ECO:0000256" key="4">
    <source>
        <dbReference type="ARBA" id="ARBA00022475"/>
    </source>
</evidence>
<evidence type="ECO:0000259" key="8">
    <source>
        <dbReference type="PROSITE" id="PS50893"/>
    </source>
</evidence>
<dbReference type="SUPFAM" id="SSF52540">
    <property type="entry name" value="P-loop containing nucleoside triphosphate hydrolases"/>
    <property type="match status" value="1"/>
</dbReference>
<evidence type="ECO:0000256" key="1">
    <source>
        <dbReference type="ARBA" id="ARBA00004202"/>
    </source>
</evidence>
<dbReference type="PANTHER" id="PTHR43297:SF2">
    <property type="entry name" value="DIPEPTIDE TRANSPORT ATP-BINDING PROTEIN DPPD"/>
    <property type="match status" value="1"/>
</dbReference>
<evidence type="ECO:0000313" key="10">
    <source>
        <dbReference type="Proteomes" id="UP000676325"/>
    </source>
</evidence>
<dbReference type="Gene3D" id="3.40.50.300">
    <property type="entry name" value="P-loop containing nucleotide triphosphate hydrolases"/>
    <property type="match status" value="1"/>
</dbReference>
<dbReference type="InterPro" id="IPR003439">
    <property type="entry name" value="ABC_transporter-like_ATP-bd"/>
</dbReference>
<keyword evidence="7" id="KW-0472">Membrane</keyword>
<dbReference type="Pfam" id="PF00005">
    <property type="entry name" value="ABC_tran"/>
    <property type="match status" value="1"/>
</dbReference>
<evidence type="ECO:0000256" key="7">
    <source>
        <dbReference type="ARBA" id="ARBA00023136"/>
    </source>
</evidence>
<dbReference type="RefSeq" id="WP_212517981.1">
    <property type="nucleotide sequence ID" value="NZ_JAGSOH010000023.1"/>
</dbReference>
<dbReference type="PROSITE" id="PS50893">
    <property type="entry name" value="ABC_TRANSPORTER_2"/>
    <property type="match status" value="1"/>
</dbReference>
<dbReference type="Proteomes" id="UP000676325">
    <property type="component" value="Unassembled WGS sequence"/>
</dbReference>
<gene>
    <name evidence="9" type="ORF">KDK95_11035</name>
</gene>
<dbReference type="InterPro" id="IPR017871">
    <property type="entry name" value="ABC_transporter-like_CS"/>
</dbReference>
<comment type="similarity">
    <text evidence="2">Belongs to the ABC transporter superfamily.</text>
</comment>
<dbReference type="GO" id="GO:0005524">
    <property type="term" value="F:ATP binding"/>
    <property type="evidence" value="ECO:0007669"/>
    <property type="project" value="UniProtKB-KW"/>
</dbReference>
<dbReference type="FunFam" id="3.40.50.300:FF:000016">
    <property type="entry name" value="Oligopeptide ABC transporter ATP-binding component"/>
    <property type="match status" value="1"/>
</dbReference>
<feature type="domain" description="ABC transporter" evidence="8">
    <location>
        <begin position="25"/>
        <end position="279"/>
    </location>
</feature>
<evidence type="ECO:0000313" key="9">
    <source>
        <dbReference type="EMBL" id="MBR7826837.1"/>
    </source>
</evidence>
<evidence type="ECO:0000256" key="6">
    <source>
        <dbReference type="ARBA" id="ARBA00022840"/>
    </source>
</evidence>
<proteinExistence type="inferred from homology"/>
<evidence type="ECO:0000256" key="3">
    <source>
        <dbReference type="ARBA" id="ARBA00022448"/>
    </source>
</evidence>
<dbReference type="GO" id="GO:0015833">
    <property type="term" value="P:peptide transport"/>
    <property type="evidence" value="ECO:0007669"/>
    <property type="project" value="InterPro"/>
</dbReference>
<dbReference type="PROSITE" id="PS00211">
    <property type="entry name" value="ABC_TRANSPORTER_1"/>
    <property type="match status" value="1"/>
</dbReference>
<evidence type="ECO:0000256" key="2">
    <source>
        <dbReference type="ARBA" id="ARBA00005417"/>
    </source>
</evidence>
<name>A0A941EAH1_9ACTN</name>
<keyword evidence="3" id="KW-0813">Transport</keyword>
<dbReference type="EMBL" id="JAGSOH010000023">
    <property type="protein sequence ID" value="MBR7826837.1"/>
    <property type="molecule type" value="Genomic_DNA"/>
</dbReference>
<dbReference type="InterPro" id="IPR003593">
    <property type="entry name" value="AAA+_ATPase"/>
</dbReference>
<dbReference type="InterPro" id="IPR027417">
    <property type="entry name" value="P-loop_NTPase"/>
</dbReference>
<dbReference type="GO" id="GO:0016887">
    <property type="term" value="F:ATP hydrolysis activity"/>
    <property type="evidence" value="ECO:0007669"/>
    <property type="project" value="InterPro"/>
</dbReference>
<sequence length="365" mass="39896">MSRETEVHTLSVPPGGTSDRAFLDVRDLRVHFGTEDGLVKSVDGLSFQLERGRTLGIVGESGSGKSVTSMSLLGLHPRADRKGKGGAILSGEIWLDGQELVSATPEQLRALRGQKMAMIFQDPLSAMHPYYSVGAQIAEAYRVHNEVSKAQARKRAIELLDRVGIPQPDSRVDDYPHQFSGGMRQRAMIAMALVCNPELLIADEPTTALDVTVQAQILDLMRDLQKEFNSALIIITHDLGVVAELADDIMVMYGGKAVEYGPAKSVFTEPEHPYAWGLLGSMPRLDRPVQDRLLPIPGNPPSLINLPSGCAFNPRCAYKEACGTACTTVVPELEPTDGAAKHLVRCHLPVETRRTTFTEEIRNHL</sequence>
<accession>A0A941EAH1</accession>